<evidence type="ECO:0000259" key="1">
    <source>
        <dbReference type="Pfam" id="PF03101"/>
    </source>
</evidence>
<dbReference type="STRING" id="337451.A0A3S3PGX1"/>
<feature type="domain" description="FAR1" evidence="1">
    <location>
        <begin position="360"/>
        <end position="452"/>
    </location>
</feature>
<proteinExistence type="predicted"/>
<dbReference type="InterPro" id="IPR004330">
    <property type="entry name" value="FAR1_DNA_bnd_dom"/>
</dbReference>
<dbReference type="EMBL" id="QPKB01000008">
    <property type="protein sequence ID" value="RWR90341.1"/>
    <property type="molecule type" value="Genomic_DNA"/>
</dbReference>
<evidence type="ECO:0000313" key="3">
    <source>
        <dbReference type="Proteomes" id="UP000283530"/>
    </source>
</evidence>
<keyword evidence="3" id="KW-1185">Reference proteome</keyword>
<accession>A0A3S3PGX1</accession>
<organism evidence="2 3">
    <name type="scientific">Cinnamomum micranthum f. kanehirae</name>
    <dbReference type="NCBI Taxonomy" id="337451"/>
    <lineage>
        <taxon>Eukaryota</taxon>
        <taxon>Viridiplantae</taxon>
        <taxon>Streptophyta</taxon>
        <taxon>Embryophyta</taxon>
        <taxon>Tracheophyta</taxon>
        <taxon>Spermatophyta</taxon>
        <taxon>Magnoliopsida</taxon>
        <taxon>Magnoliidae</taxon>
        <taxon>Laurales</taxon>
        <taxon>Lauraceae</taxon>
        <taxon>Cinnamomum</taxon>
    </lineage>
</organism>
<dbReference type="Proteomes" id="UP000283530">
    <property type="component" value="Unassembled WGS sequence"/>
</dbReference>
<protein>
    <submittedName>
        <fullName evidence="2">Protein FAR1-RELATED SEQUENCE 12</fullName>
    </submittedName>
</protein>
<gene>
    <name evidence="2" type="ORF">CKAN_01943200</name>
</gene>
<name>A0A3S3PGX1_9MAGN</name>
<sequence length="686" mass="78569">MGSNNDNDASVSCKITEGHATESGVAINVEPDTVVEYMNSDNNIIGEYEVVIDADQCPRPEDNSIPCLGMRFKTADDAYTWYKDYARRIGFKVRIDRQERSKRDGEVISRLFVCSRKGTRREKSNNRESKCKAEQTHAKVGCQAYLMVKRRRGPVEDSWEITRFQEHHNHDLVSPSSMVSKRKISKRKMALDEPCPISEQNSCPHLGMQFRTADEAYIWYNHYARRMGFRVRIDRQERSKRDKEVISRLFVCSKKGTRRKKYNNRDGRSRAEQGHTRVGCQAYLMVKRRRGATGESWEVTRFQELHNHDSASLSNKRMGPKNKNGKFKVALDIESGTNSEDDSCPRLGLQFKTADDAYQWYNDYARRVGFSVRIDRQERSKRDGEVISRLFVCSKQGRRREKYTNKESTTKGEQPHTRVGCQAYLMVKRRRGSVEDNWVVTRFQDVHKHDLVSPSKVSSLRSHKRIRHTSEKYAENLSGACVDGNGIFSSLVDGADGIENVGYIQQNLFDHQTFEIQDTFANEDPNIAQEMQKNNSQCNVINGLLFNQGLMSGAEKQRKGTKSCSICKGHDHNKRKCPTLKGIGHSQQPESDAHLHLSDSHLQIGDSDLHMDDSHPHMIDTHHPHLSDSQEHMSDSHPGFCALSLWNDKHTSDVMSNQAVKQLFGWVVTDDGEDFRVCSELLPTEV</sequence>
<reference evidence="2 3" key="1">
    <citation type="journal article" date="2019" name="Nat. Plants">
        <title>Stout camphor tree genome fills gaps in understanding of flowering plant genome evolution.</title>
        <authorList>
            <person name="Chaw S.M."/>
            <person name="Liu Y.C."/>
            <person name="Wu Y.W."/>
            <person name="Wang H.Y."/>
            <person name="Lin C.I."/>
            <person name="Wu C.S."/>
            <person name="Ke H.M."/>
            <person name="Chang L.Y."/>
            <person name="Hsu C.Y."/>
            <person name="Yang H.T."/>
            <person name="Sudianto E."/>
            <person name="Hsu M.H."/>
            <person name="Wu K.P."/>
            <person name="Wang L.N."/>
            <person name="Leebens-Mack J.H."/>
            <person name="Tsai I.J."/>
        </authorList>
    </citation>
    <scope>NUCLEOTIDE SEQUENCE [LARGE SCALE GENOMIC DNA]</scope>
    <source>
        <strain evidence="3">cv. Chaw 1501</strain>
        <tissue evidence="2">Young leaves</tissue>
    </source>
</reference>
<dbReference type="OrthoDB" id="1841386at2759"/>
<dbReference type="PANTHER" id="PTHR46328">
    <property type="entry name" value="FAR-RED IMPAIRED RESPONSIVE (FAR1) FAMILY PROTEIN-RELATED"/>
    <property type="match status" value="1"/>
</dbReference>
<evidence type="ECO:0000313" key="2">
    <source>
        <dbReference type="EMBL" id="RWR90341.1"/>
    </source>
</evidence>
<feature type="domain" description="FAR1" evidence="1">
    <location>
        <begin position="81"/>
        <end position="173"/>
    </location>
</feature>
<feature type="domain" description="FAR1" evidence="1">
    <location>
        <begin position="219"/>
        <end position="309"/>
    </location>
</feature>
<dbReference type="Pfam" id="PF03101">
    <property type="entry name" value="FAR1"/>
    <property type="match status" value="3"/>
</dbReference>
<dbReference type="AlphaFoldDB" id="A0A3S3PGX1"/>
<comment type="caution">
    <text evidence="2">The sequence shown here is derived from an EMBL/GenBank/DDBJ whole genome shotgun (WGS) entry which is preliminary data.</text>
</comment>